<dbReference type="GO" id="GO:0008010">
    <property type="term" value="F:structural constituent of chitin-based larval cuticle"/>
    <property type="evidence" value="ECO:0007669"/>
    <property type="project" value="TreeGrafter"/>
</dbReference>
<dbReference type="AlphaFoldDB" id="A0A0M4EDY0"/>
<dbReference type="Proteomes" id="UP000494163">
    <property type="component" value="Chromosome 3L"/>
</dbReference>
<keyword evidence="3" id="KW-0732">Signal</keyword>
<evidence type="ECO:0000313" key="5">
    <source>
        <dbReference type="Proteomes" id="UP000494163"/>
    </source>
</evidence>
<dbReference type="Pfam" id="PF00379">
    <property type="entry name" value="Chitin_bind_4"/>
    <property type="match status" value="1"/>
</dbReference>
<dbReference type="InterPro" id="IPR050468">
    <property type="entry name" value="Cuticle_Struct_Prot"/>
</dbReference>
<proteinExistence type="predicted"/>
<dbReference type="InterPro" id="IPR000618">
    <property type="entry name" value="Insect_cuticle"/>
</dbReference>
<accession>A0A0M4EDY0</accession>
<dbReference type="PANTHER" id="PTHR10380:SF224">
    <property type="entry name" value="CUTICULAR PROTEIN 12A"/>
    <property type="match status" value="1"/>
</dbReference>
<keyword evidence="1 2" id="KW-0193">Cuticle</keyword>
<dbReference type="InterPro" id="IPR031311">
    <property type="entry name" value="CHIT_BIND_RR_consensus"/>
</dbReference>
<keyword evidence="5" id="KW-1185">Reference proteome</keyword>
<evidence type="ECO:0000313" key="4">
    <source>
        <dbReference type="EMBL" id="ALC43884.1"/>
    </source>
</evidence>
<dbReference type="PROSITE" id="PS00233">
    <property type="entry name" value="CHIT_BIND_RR_1"/>
    <property type="match status" value="1"/>
</dbReference>
<dbReference type="OMA" id="LHEPYGP"/>
<protein>
    <submittedName>
        <fullName evidence="4">CG34462</fullName>
    </submittedName>
</protein>
<dbReference type="PANTHER" id="PTHR10380">
    <property type="entry name" value="CUTICLE PROTEIN"/>
    <property type="match status" value="1"/>
</dbReference>
<gene>
    <name evidence="4" type="ORF">Dbus_chr3Lg1050</name>
</gene>
<organism evidence="4 5">
    <name type="scientific">Drosophila busckii</name>
    <name type="common">Fruit fly</name>
    <dbReference type="NCBI Taxonomy" id="30019"/>
    <lineage>
        <taxon>Eukaryota</taxon>
        <taxon>Metazoa</taxon>
        <taxon>Ecdysozoa</taxon>
        <taxon>Arthropoda</taxon>
        <taxon>Hexapoda</taxon>
        <taxon>Insecta</taxon>
        <taxon>Pterygota</taxon>
        <taxon>Neoptera</taxon>
        <taxon>Endopterygota</taxon>
        <taxon>Diptera</taxon>
        <taxon>Brachycera</taxon>
        <taxon>Muscomorpha</taxon>
        <taxon>Ephydroidea</taxon>
        <taxon>Drosophilidae</taxon>
        <taxon>Drosophila</taxon>
    </lineage>
</organism>
<dbReference type="GO" id="GO:0062129">
    <property type="term" value="C:chitin-based extracellular matrix"/>
    <property type="evidence" value="ECO:0007669"/>
    <property type="project" value="TreeGrafter"/>
</dbReference>
<dbReference type="PROSITE" id="PS51155">
    <property type="entry name" value="CHIT_BIND_RR_2"/>
    <property type="match status" value="1"/>
</dbReference>
<reference evidence="4 5" key="1">
    <citation type="submission" date="2015-08" db="EMBL/GenBank/DDBJ databases">
        <title>Ancestral chromatin configuration constrains chromatin evolution on differentiating sex chromosomes in Drosophila.</title>
        <authorList>
            <person name="Zhou Q."/>
            <person name="Bachtrog D."/>
        </authorList>
    </citation>
    <scope>NUCLEOTIDE SEQUENCE [LARGE SCALE GENOMIC DNA]</scope>
    <source>
        <tissue evidence="4">Whole larvae</tissue>
    </source>
</reference>
<dbReference type="EMBL" id="CP012525">
    <property type="protein sequence ID" value="ALC43884.1"/>
    <property type="molecule type" value="Genomic_DNA"/>
</dbReference>
<feature type="non-terminal residue" evidence="4">
    <location>
        <position position="1"/>
    </location>
</feature>
<sequence length="284" mass="31661">HKLCLQLLLLLTAKVYAAWAKAVPPKTAAYTQTAAANASDSNKWSNYFLHEPYGPHTYAFGYELQDKATGNVQFRDERRYLNGSLEGSYGYVRPDGLVQVTRYRADEASGYLAQTQTFAAGEEGNLEATPHWPTKRPDLFREQHVRQPAQNVSWDAKQHLNVSVDAVEHELAEQLKQQLGLDLNHINVAQDVQPAVLDIVNGKTQLQGNASLQSLQNLLPKELPIVPFELPVEQLIKKAPAPNDEKALPLAKLSSTLATPKPLSSNASANWYQQIIQANRREFL</sequence>
<name>A0A0M4EDY0_DROBS</name>
<evidence type="ECO:0000256" key="1">
    <source>
        <dbReference type="ARBA" id="ARBA00022460"/>
    </source>
</evidence>
<feature type="non-terminal residue" evidence="4">
    <location>
        <position position="284"/>
    </location>
</feature>
<dbReference type="OrthoDB" id="8021718at2759"/>
<dbReference type="STRING" id="30019.A0A0M4EDY0"/>
<evidence type="ECO:0000256" key="2">
    <source>
        <dbReference type="PROSITE-ProRule" id="PRU00497"/>
    </source>
</evidence>
<feature type="chain" id="PRO_5005793253" evidence="3">
    <location>
        <begin position="21"/>
        <end position="284"/>
    </location>
</feature>
<evidence type="ECO:0000256" key="3">
    <source>
        <dbReference type="SAM" id="SignalP"/>
    </source>
</evidence>
<feature type="signal peptide" evidence="3">
    <location>
        <begin position="1"/>
        <end position="20"/>
    </location>
</feature>